<proteinExistence type="predicted"/>
<name>A0A2T7NDA3_POMCA</name>
<reference evidence="2 3" key="1">
    <citation type="submission" date="2018-04" db="EMBL/GenBank/DDBJ databases">
        <title>The genome of golden apple snail Pomacea canaliculata provides insight into stress tolerance and invasive adaptation.</title>
        <authorList>
            <person name="Liu C."/>
            <person name="Liu B."/>
            <person name="Ren Y."/>
            <person name="Zhang Y."/>
            <person name="Wang H."/>
            <person name="Li S."/>
            <person name="Jiang F."/>
            <person name="Yin L."/>
            <person name="Zhang G."/>
            <person name="Qian W."/>
            <person name="Fan W."/>
        </authorList>
    </citation>
    <scope>NUCLEOTIDE SEQUENCE [LARGE SCALE GENOMIC DNA]</scope>
    <source>
        <strain evidence="2">SZHN2017</strain>
        <tissue evidence="2">Muscle</tissue>
    </source>
</reference>
<gene>
    <name evidence="2" type="ORF">C0Q70_21722</name>
</gene>
<accession>A0A2T7NDA3</accession>
<sequence length="113" mass="12312">MMYVVSLVYILLRIQDPPPHRTPSGLPPPYFPQKSVVGTGPWLGLSGEAAISKKFTGSRGPLARRDHGGPSPSTTDLCIHKMKTHRLGVDDQFLFVTALVMKRKSSEASGLKV</sequence>
<protein>
    <submittedName>
        <fullName evidence="2">Uncharacterized protein</fullName>
    </submittedName>
</protein>
<evidence type="ECO:0000313" key="2">
    <source>
        <dbReference type="EMBL" id="PVD19158.1"/>
    </source>
</evidence>
<evidence type="ECO:0000256" key="1">
    <source>
        <dbReference type="SAM" id="MobiDB-lite"/>
    </source>
</evidence>
<dbReference type="EMBL" id="PZQS01000014">
    <property type="protein sequence ID" value="PVD19158.1"/>
    <property type="molecule type" value="Genomic_DNA"/>
</dbReference>
<dbReference type="AlphaFoldDB" id="A0A2T7NDA3"/>
<dbReference type="Proteomes" id="UP000245119">
    <property type="component" value="Linkage Group LG14"/>
</dbReference>
<evidence type="ECO:0000313" key="3">
    <source>
        <dbReference type="Proteomes" id="UP000245119"/>
    </source>
</evidence>
<organism evidence="2 3">
    <name type="scientific">Pomacea canaliculata</name>
    <name type="common">Golden apple snail</name>
    <dbReference type="NCBI Taxonomy" id="400727"/>
    <lineage>
        <taxon>Eukaryota</taxon>
        <taxon>Metazoa</taxon>
        <taxon>Spiralia</taxon>
        <taxon>Lophotrochozoa</taxon>
        <taxon>Mollusca</taxon>
        <taxon>Gastropoda</taxon>
        <taxon>Caenogastropoda</taxon>
        <taxon>Architaenioglossa</taxon>
        <taxon>Ampullarioidea</taxon>
        <taxon>Ampullariidae</taxon>
        <taxon>Pomacea</taxon>
    </lineage>
</organism>
<keyword evidence="3" id="KW-1185">Reference proteome</keyword>
<comment type="caution">
    <text evidence="2">The sequence shown here is derived from an EMBL/GenBank/DDBJ whole genome shotgun (WGS) entry which is preliminary data.</text>
</comment>
<feature type="region of interest" description="Disordered" evidence="1">
    <location>
        <begin position="57"/>
        <end position="76"/>
    </location>
</feature>